<dbReference type="GO" id="GO:0020037">
    <property type="term" value="F:heme binding"/>
    <property type="evidence" value="ECO:0007669"/>
    <property type="project" value="InterPro"/>
</dbReference>
<evidence type="ECO:0000256" key="4">
    <source>
        <dbReference type="PROSITE-ProRule" id="PRU00433"/>
    </source>
</evidence>
<evidence type="ECO:0000259" key="6">
    <source>
        <dbReference type="PROSITE" id="PS51007"/>
    </source>
</evidence>
<dbReference type="AlphaFoldDB" id="A0A2A4GBJ4"/>
<proteinExistence type="predicted"/>
<dbReference type="GO" id="GO:0046872">
    <property type="term" value="F:metal ion binding"/>
    <property type="evidence" value="ECO:0007669"/>
    <property type="project" value="UniProtKB-KW"/>
</dbReference>
<feature type="transmembrane region" description="Helical" evidence="5">
    <location>
        <begin position="12"/>
        <end position="35"/>
    </location>
</feature>
<keyword evidence="8" id="KW-1185">Reference proteome</keyword>
<dbReference type="PANTHER" id="PTHR35008:SF9">
    <property type="entry name" value="CYTOCHROME C DOMAIN-CONTAINING PROTEIN"/>
    <property type="match status" value="1"/>
</dbReference>
<name>A0A2A4GBJ4_9FLAO</name>
<gene>
    <name evidence="7" type="ORF">B7P33_03255</name>
</gene>
<dbReference type="GO" id="GO:0009055">
    <property type="term" value="F:electron transfer activity"/>
    <property type="evidence" value="ECO:0007669"/>
    <property type="project" value="InterPro"/>
</dbReference>
<evidence type="ECO:0000313" key="8">
    <source>
        <dbReference type="Proteomes" id="UP000219559"/>
    </source>
</evidence>
<feature type="domain" description="Cytochrome c" evidence="6">
    <location>
        <begin position="196"/>
        <end position="285"/>
    </location>
</feature>
<feature type="domain" description="Cytochrome c" evidence="6">
    <location>
        <begin position="87"/>
        <end position="174"/>
    </location>
</feature>
<comment type="caution">
    <text evidence="7">The sequence shown here is derived from an EMBL/GenBank/DDBJ whole genome shotgun (WGS) entry which is preliminary data.</text>
</comment>
<evidence type="ECO:0000256" key="1">
    <source>
        <dbReference type="ARBA" id="ARBA00022617"/>
    </source>
</evidence>
<dbReference type="Pfam" id="PF21342">
    <property type="entry name" value="SoxA-TsdA_cyt-c"/>
    <property type="match status" value="1"/>
</dbReference>
<dbReference type="SUPFAM" id="SSF46626">
    <property type="entry name" value="Cytochrome c"/>
    <property type="match status" value="2"/>
</dbReference>
<dbReference type="InterPro" id="IPR036909">
    <property type="entry name" value="Cyt_c-like_dom_sf"/>
</dbReference>
<dbReference type="PROSITE" id="PS51007">
    <property type="entry name" value="CYTC"/>
    <property type="match status" value="2"/>
</dbReference>
<dbReference type="Proteomes" id="UP000219559">
    <property type="component" value="Unassembled WGS sequence"/>
</dbReference>
<keyword evidence="2 4" id="KW-0479">Metal-binding</keyword>
<keyword evidence="3 4" id="KW-0408">Iron</keyword>
<dbReference type="PANTHER" id="PTHR35008">
    <property type="entry name" value="BLL4482 PROTEIN-RELATED"/>
    <property type="match status" value="1"/>
</dbReference>
<dbReference type="RefSeq" id="WP_245871746.1">
    <property type="nucleotide sequence ID" value="NZ_NBWU01000001.1"/>
</dbReference>
<organism evidence="7 8">
    <name type="scientific">Sediminicola luteus</name>
    <dbReference type="NCBI Taxonomy" id="319238"/>
    <lineage>
        <taxon>Bacteria</taxon>
        <taxon>Pseudomonadati</taxon>
        <taxon>Bacteroidota</taxon>
        <taxon>Flavobacteriia</taxon>
        <taxon>Flavobacteriales</taxon>
        <taxon>Flavobacteriaceae</taxon>
        <taxon>Sediminicola</taxon>
    </lineage>
</organism>
<dbReference type="InterPro" id="IPR009056">
    <property type="entry name" value="Cyt_c-like_dom"/>
</dbReference>
<dbReference type="Gene3D" id="1.10.760.10">
    <property type="entry name" value="Cytochrome c-like domain"/>
    <property type="match status" value="2"/>
</dbReference>
<dbReference type="InterPro" id="IPR051459">
    <property type="entry name" value="Cytochrome_c-type_DH"/>
</dbReference>
<keyword evidence="5" id="KW-0812">Transmembrane</keyword>
<keyword evidence="5" id="KW-0472">Membrane</keyword>
<dbReference type="Pfam" id="PF00034">
    <property type="entry name" value="Cytochrom_C"/>
    <property type="match status" value="1"/>
</dbReference>
<accession>A0A2A4GBJ4</accession>
<keyword evidence="1 4" id="KW-0349">Heme</keyword>
<dbReference type="EMBL" id="NBWU01000001">
    <property type="protein sequence ID" value="PCE66329.1"/>
    <property type="molecule type" value="Genomic_DNA"/>
</dbReference>
<reference evidence="7 8" key="1">
    <citation type="submission" date="2017-04" db="EMBL/GenBank/DDBJ databases">
        <title>A new member of the family Flavobacteriaceae isolated from ascidians.</title>
        <authorList>
            <person name="Chen L."/>
        </authorList>
    </citation>
    <scope>NUCLEOTIDE SEQUENCE [LARGE SCALE GENOMIC DNA]</scope>
    <source>
        <strain evidence="7 8">HQA918</strain>
    </source>
</reference>
<evidence type="ECO:0000256" key="3">
    <source>
        <dbReference type="ARBA" id="ARBA00023004"/>
    </source>
</evidence>
<keyword evidence="5" id="KW-1133">Transmembrane helix</keyword>
<sequence length="342" mass="38466">MNAHPFQKQLKRICNTLLWGSGCILMFGILTPLLYQGCKTETNVPKPLSSYELNLIQHSLPQDGSETSARTRYGFELFYDTPTHLGPENKNGWEPYSGNHLACSNCHLHGGTKAYAASLIGVVQRFPQYRGREDKMGTIEERINGCFERSMNGRMLDPTSEEMKAFVAYLNWLGRDSDGQHAKKGFVSIEIPERAVDLKHGKEVFEKQCALCHGADGQGKRGTDSYYQYPPLWGPDSYNNGAGMTRVLTAARFIKGNMPYGATYDNPILTDAEAYDVAGFINQQERPVKANLQADFPNKLKKPVSSPYPPYSDNFSISQHQLGPFQPIMTYYWQTHGIKKTK</sequence>
<evidence type="ECO:0000313" key="7">
    <source>
        <dbReference type="EMBL" id="PCE66329.1"/>
    </source>
</evidence>
<evidence type="ECO:0000256" key="5">
    <source>
        <dbReference type="SAM" id="Phobius"/>
    </source>
</evidence>
<protein>
    <submittedName>
        <fullName evidence="7">Cytochrome C</fullName>
    </submittedName>
</protein>
<evidence type="ECO:0000256" key="2">
    <source>
        <dbReference type="ARBA" id="ARBA00022723"/>
    </source>
</evidence>